<keyword evidence="6" id="KW-1185">Reference proteome</keyword>
<dbReference type="Pfam" id="PF13490">
    <property type="entry name" value="zf-HC2"/>
    <property type="match status" value="1"/>
</dbReference>
<feature type="region of interest" description="Disordered" evidence="3">
    <location>
        <begin position="149"/>
        <end position="176"/>
    </location>
</feature>
<evidence type="ECO:0000313" key="5">
    <source>
        <dbReference type="EMBL" id="REF36473.1"/>
    </source>
</evidence>
<dbReference type="Proteomes" id="UP000256485">
    <property type="component" value="Unassembled WGS sequence"/>
</dbReference>
<proteinExistence type="predicted"/>
<dbReference type="InterPro" id="IPR027383">
    <property type="entry name" value="Znf_put"/>
</dbReference>
<keyword evidence="1" id="KW-0805">Transcription regulation</keyword>
<sequence length="296" mass="30921">MTVSHVGNDLLADFLEGLLPADDEAWVAAHLRGCPTCARARDALLEVRALLRHAGAEPLPMPDEVAERLEAALAAESRARAERTGVVSLRTAETRRTPGQTEPAHRDRQDGRRRTSDRWARPARLVLAAAASVAVLAGGAVVARGLLTPDTTTVAGNPPTSSTPTPSPTTTAPSTRAPRTFAFKTHSTVPALSTDGFADEVSRLVEARPPGSSPTREGFGLSGNEPGVAGSANRCVERVLDEAGAGSPLDVTAGQLDGRPVQVAIVVERDSVRAYAIQGCPGANARIVHHASVTPR</sequence>
<reference evidence="5 6" key="1">
    <citation type="submission" date="2018-08" db="EMBL/GenBank/DDBJ databases">
        <title>Sequencing the genomes of 1000 actinobacteria strains.</title>
        <authorList>
            <person name="Klenk H.-P."/>
        </authorList>
    </citation>
    <scope>NUCLEOTIDE SEQUENCE [LARGE SCALE GENOMIC DNA]</scope>
    <source>
        <strain evidence="5 6">DSM 22891</strain>
    </source>
</reference>
<evidence type="ECO:0000259" key="4">
    <source>
        <dbReference type="Pfam" id="PF13490"/>
    </source>
</evidence>
<organism evidence="5 6">
    <name type="scientific">Thermasporomyces composti</name>
    <dbReference type="NCBI Taxonomy" id="696763"/>
    <lineage>
        <taxon>Bacteria</taxon>
        <taxon>Bacillati</taxon>
        <taxon>Actinomycetota</taxon>
        <taxon>Actinomycetes</taxon>
        <taxon>Propionibacteriales</taxon>
        <taxon>Nocardioidaceae</taxon>
        <taxon>Thermasporomyces</taxon>
    </lineage>
</organism>
<evidence type="ECO:0000256" key="2">
    <source>
        <dbReference type="ARBA" id="ARBA00023163"/>
    </source>
</evidence>
<feature type="compositionally biased region" description="Basic and acidic residues" evidence="3">
    <location>
        <begin position="103"/>
        <end position="118"/>
    </location>
</feature>
<dbReference type="AlphaFoldDB" id="A0A3D9V6Z9"/>
<feature type="region of interest" description="Disordered" evidence="3">
    <location>
        <begin position="80"/>
        <end position="118"/>
    </location>
</feature>
<dbReference type="EMBL" id="QTUC01000001">
    <property type="protein sequence ID" value="REF36473.1"/>
    <property type="molecule type" value="Genomic_DNA"/>
</dbReference>
<dbReference type="InterPro" id="IPR041916">
    <property type="entry name" value="Anti_sigma_zinc_sf"/>
</dbReference>
<dbReference type="RefSeq" id="WP_115850105.1">
    <property type="nucleotide sequence ID" value="NZ_QTUC01000001.1"/>
</dbReference>
<protein>
    <submittedName>
        <fullName evidence="5">Putative zinc finger protein</fullName>
    </submittedName>
</protein>
<keyword evidence="2" id="KW-0804">Transcription</keyword>
<gene>
    <name evidence="5" type="ORF">DFJ64_1881</name>
</gene>
<feature type="region of interest" description="Disordered" evidence="3">
    <location>
        <begin position="207"/>
        <end position="227"/>
    </location>
</feature>
<name>A0A3D9V6Z9_THECX</name>
<feature type="compositionally biased region" description="Low complexity" evidence="3">
    <location>
        <begin position="158"/>
        <end position="176"/>
    </location>
</feature>
<feature type="domain" description="Putative zinc-finger" evidence="4">
    <location>
        <begin position="9"/>
        <end position="38"/>
    </location>
</feature>
<dbReference type="OrthoDB" id="129419at2"/>
<evidence type="ECO:0000256" key="1">
    <source>
        <dbReference type="ARBA" id="ARBA00023015"/>
    </source>
</evidence>
<evidence type="ECO:0000256" key="3">
    <source>
        <dbReference type="SAM" id="MobiDB-lite"/>
    </source>
</evidence>
<dbReference type="Gene3D" id="1.10.10.1320">
    <property type="entry name" value="Anti-sigma factor, zinc-finger domain"/>
    <property type="match status" value="1"/>
</dbReference>
<evidence type="ECO:0000313" key="6">
    <source>
        <dbReference type="Proteomes" id="UP000256485"/>
    </source>
</evidence>
<accession>A0A3D9V6Z9</accession>
<comment type="caution">
    <text evidence="5">The sequence shown here is derived from an EMBL/GenBank/DDBJ whole genome shotgun (WGS) entry which is preliminary data.</text>
</comment>